<dbReference type="InterPro" id="IPR025521">
    <property type="entry name" value="Neprosin_propep"/>
</dbReference>
<dbReference type="Gene3D" id="3.90.1320.10">
    <property type="entry name" value="Outer-capsid protein sigma 3, large lobe"/>
    <property type="match status" value="1"/>
</dbReference>
<dbReference type="Pfam" id="PF03080">
    <property type="entry name" value="Neprosin"/>
    <property type="match status" value="1"/>
</dbReference>
<evidence type="ECO:0000256" key="1">
    <source>
        <dbReference type="SAM" id="Phobius"/>
    </source>
</evidence>
<protein>
    <recommendedName>
        <fullName evidence="2">Neprosin PEP catalytic domain-containing protein</fullName>
    </recommendedName>
</protein>
<dbReference type="PANTHER" id="PTHR31589">
    <property type="entry name" value="PROTEIN, PUTATIVE (DUF239)-RELATED-RELATED"/>
    <property type="match status" value="1"/>
</dbReference>
<evidence type="ECO:0000313" key="3">
    <source>
        <dbReference type="EMBL" id="KAI3955858.1"/>
    </source>
</evidence>
<name>A0AAD4TDW1_9MAGN</name>
<organism evidence="3 4">
    <name type="scientific">Papaver atlanticum</name>
    <dbReference type="NCBI Taxonomy" id="357466"/>
    <lineage>
        <taxon>Eukaryota</taxon>
        <taxon>Viridiplantae</taxon>
        <taxon>Streptophyta</taxon>
        <taxon>Embryophyta</taxon>
        <taxon>Tracheophyta</taxon>
        <taxon>Spermatophyta</taxon>
        <taxon>Magnoliopsida</taxon>
        <taxon>Ranunculales</taxon>
        <taxon>Papaveraceae</taxon>
        <taxon>Papaveroideae</taxon>
        <taxon>Papaver</taxon>
    </lineage>
</organism>
<dbReference type="Proteomes" id="UP001202328">
    <property type="component" value="Unassembled WGS sequence"/>
</dbReference>
<reference evidence="3" key="1">
    <citation type="submission" date="2022-04" db="EMBL/GenBank/DDBJ databases">
        <title>A functionally conserved STORR gene fusion in Papaver species that diverged 16.8 million years ago.</title>
        <authorList>
            <person name="Catania T."/>
        </authorList>
    </citation>
    <scope>NUCLEOTIDE SEQUENCE</scope>
    <source>
        <strain evidence="3">S-188037</strain>
    </source>
</reference>
<dbReference type="EMBL" id="JAJJMB010001716">
    <property type="protein sequence ID" value="KAI3955858.1"/>
    <property type="molecule type" value="Genomic_DNA"/>
</dbReference>
<keyword evidence="4" id="KW-1185">Reference proteome</keyword>
<dbReference type="Pfam" id="PF14365">
    <property type="entry name" value="Neprosin_AP"/>
    <property type="match status" value="1"/>
</dbReference>
<proteinExistence type="predicted"/>
<evidence type="ECO:0000259" key="2">
    <source>
        <dbReference type="PROSITE" id="PS52045"/>
    </source>
</evidence>
<gene>
    <name evidence="3" type="ORF">MKW98_006218</name>
</gene>
<feature type="domain" description="Neprosin PEP catalytic" evidence="2">
    <location>
        <begin position="137"/>
        <end position="401"/>
    </location>
</feature>
<dbReference type="InterPro" id="IPR004314">
    <property type="entry name" value="Neprosin"/>
</dbReference>
<keyword evidence="1" id="KW-1133">Transmembrane helix</keyword>
<accession>A0AAD4TDW1</accession>
<sequence length="401" mass="44751">MASLYSLKSGSFLPFVLGLVLAYHVVILVEGGRDMASRLSEEEDLELERQLNMLNKPPIKTMHNRWGDTYDCIEFHKQPAFDHPLLKHRAIPKKEETPSARPHKTLMNEIEGCPKGTVPIRRTTKEDLVRAKHLSSSSNEPHRSFKAGANIRPQGIKILGAAATANVWTPKVKKDQSSGAEIAIIAGPSEIRYGWTADPSMFGDNVTRTFLYWSGDALGYKTYCWNTLCPGFVQYDSTQPPVFYFSHISAVGGSQSEFHTRIEREELSGDWWLSVVLNLTAEDPPRFKIGYWPKELFPSFNPGAEYVYFGGRVTASFDSVAPEMGSGNQPNDHSSDQTGYYSAIKYFDDFAAEIPNSNEVQIQVDCKGPLDSGQFDAIWDDDEDDVFAVVRFGGPGGWTCV</sequence>
<comment type="caution">
    <text evidence="3">The sequence shown here is derived from an EMBL/GenBank/DDBJ whole genome shotgun (WGS) entry which is preliminary data.</text>
</comment>
<dbReference type="InterPro" id="IPR053168">
    <property type="entry name" value="Glutamic_endopeptidase"/>
</dbReference>
<dbReference type="PROSITE" id="PS52045">
    <property type="entry name" value="NEPROSIN_PEP_CD"/>
    <property type="match status" value="1"/>
</dbReference>
<dbReference type="PANTHER" id="PTHR31589:SF223">
    <property type="entry name" value="PROTEIN, PUTATIVE (DUF239)-RELATED"/>
    <property type="match status" value="1"/>
</dbReference>
<keyword evidence="1" id="KW-0812">Transmembrane</keyword>
<evidence type="ECO:0000313" key="4">
    <source>
        <dbReference type="Proteomes" id="UP001202328"/>
    </source>
</evidence>
<feature type="transmembrane region" description="Helical" evidence="1">
    <location>
        <begin position="12"/>
        <end position="29"/>
    </location>
</feature>
<dbReference type="AlphaFoldDB" id="A0AAD4TDW1"/>
<keyword evidence="1" id="KW-0472">Membrane</keyword>